<evidence type="ECO:0000313" key="2">
    <source>
        <dbReference type="Proteomes" id="UP001057402"/>
    </source>
</evidence>
<reference evidence="2" key="1">
    <citation type="journal article" date="2023" name="Front. Plant Sci.">
        <title>Chromosomal-level genome assembly of Melastoma candidum provides insights into trichome evolution.</title>
        <authorList>
            <person name="Zhong Y."/>
            <person name="Wu W."/>
            <person name="Sun C."/>
            <person name="Zou P."/>
            <person name="Liu Y."/>
            <person name="Dai S."/>
            <person name="Zhou R."/>
        </authorList>
    </citation>
    <scope>NUCLEOTIDE SEQUENCE [LARGE SCALE GENOMIC DNA]</scope>
</reference>
<accession>A0ACB9NS26</accession>
<dbReference type="Proteomes" id="UP001057402">
    <property type="component" value="Chromosome 7"/>
</dbReference>
<comment type="caution">
    <text evidence="1">The sequence shown here is derived from an EMBL/GenBank/DDBJ whole genome shotgun (WGS) entry which is preliminary data.</text>
</comment>
<name>A0ACB9NS26_9MYRT</name>
<sequence length="306" mass="33208">MLVTELGSFKLPPLQPEYAKAAVVAVGTARVAVVATENVGHAAVVPGEYWGGSVVKVCHCQNLFRGVAAGGAEGRFAAAWWVSGGRRHLLQLGRRRGAGNDQPSLASLVDPVERLESAKTDSSMEMTKLFGLTTETDNSSGKITCQKVGSNFGNAAVAIKRAEEGSLQGQKEFLTKINLLWRPHHRNLASLIGYCHEEGEQMLVYNSPHPSGNEGAIPSHVSTVVKATPGYLNLEYFLTRRLTDKSEVYSLGVVLLELWTGMQPISHGKNIIRETVNMAHEARMMLFIIDNRMDSSLPSASRNSLP</sequence>
<proteinExistence type="predicted"/>
<keyword evidence="2" id="KW-1185">Reference proteome</keyword>
<dbReference type="EMBL" id="CM042886">
    <property type="protein sequence ID" value="KAI4338943.1"/>
    <property type="molecule type" value="Genomic_DNA"/>
</dbReference>
<evidence type="ECO:0000313" key="1">
    <source>
        <dbReference type="EMBL" id="KAI4338943.1"/>
    </source>
</evidence>
<organism evidence="1 2">
    <name type="scientific">Melastoma candidum</name>
    <dbReference type="NCBI Taxonomy" id="119954"/>
    <lineage>
        <taxon>Eukaryota</taxon>
        <taxon>Viridiplantae</taxon>
        <taxon>Streptophyta</taxon>
        <taxon>Embryophyta</taxon>
        <taxon>Tracheophyta</taxon>
        <taxon>Spermatophyta</taxon>
        <taxon>Magnoliopsida</taxon>
        <taxon>eudicotyledons</taxon>
        <taxon>Gunneridae</taxon>
        <taxon>Pentapetalae</taxon>
        <taxon>rosids</taxon>
        <taxon>malvids</taxon>
        <taxon>Myrtales</taxon>
        <taxon>Melastomataceae</taxon>
        <taxon>Melastomatoideae</taxon>
        <taxon>Melastomateae</taxon>
        <taxon>Melastoma</taxon>
    </lineage>
</organism>
<protein>
    <submittedName>
        <fullName evidence="1">Uncharacterized protein</fullName>
    </submittedName>
</protein>
<gene>
    <name evidence="1" type="ORF">MLD38_023946</name>
</gene>